<proteinExistence type="predicted"/>
<sequence length="119" mass="13017">MRRPRVDWLTRADDAILEFRLNEGNRPLVATPSTVEANIDYRMITLIEAVTEFLAMEAIVRGLISVALALLLGFSVSFVVSPDPTGITPVIVGLVLTGVLIPAFYFGLRRTSSNQQLAS</sequence>
<gene>
    <name evidence="2" type="ORF">SAMN04489841_2814</name>
</gene>
<evidence type="ECO:0000313" key="3">
    <source>
        <dbReference type="Proteomes" id="UP000199114"/>
    </source>
</evidence>
<dbReference type="STRING" id="1186196.SAMN04489841_2814"/>
<dbReference type="AlphaFoldDB" id="A0A1H9K5R0"/>
<organism evidence="2 3">
    <name type="scientific">Natrinema salaciae</name>
    <dbReference type="NCBI Taxonomy" id="1186196"/>
    <lineage>
        <taxon>Archaea</taxon>
        <taxon>Methanobacteriati</taxon>
        <taxon>Methanobacteriota</taxon>
        <taxon>Stenosarchaea group</taxon>
        <taxon>Halobacteria</taxon>
        <taxon>Halobacteriales</taxon>
        <taxon>Natrialbaceae</taxon>
        <taxon>Natrinema</taxon>
    </lineage>
</organism>
<keyword evidence="3" id="KW-1185">Reference proteome</keyword>
<feature type="transmembrane region" description="Helical" evidence="1">
    <location>
        <begin position="86"/>
        <end position="108"/>
    </location>
</feature>
<dbReference type="Proteomes" id="UP000199114">
    <property type="component" value="Unassembled WGS sequence"/>
</dbReference>
<feature type="transmembrane region" description="Helical" evidence="1">
    <location>
        <begin position="58"/>
        <end position="80"/>
    </location>
</feature>
<accession>A0A1H9K5R0</accession>
<keyword evidence="1" id="KW-1133">Transmembrane helix</keyword>
<evidence type="ECO:0000313" key="2">
    <source>
        <dbReference type="EMBL" id="SEQ94556.1"/>
    </source>
</evidence>
<protein>
    <submittedName>
        <fullName evidence="2">Uncharacterized protein</fullName>
    </submittedName>
</protein>
<keyword evidence="1" id="KW-0472">Membrane</keyword>
<reference evidence="3" key="1">
    <citation type="submission" date="2016-10" db="EMBL/GenBank/DDBJ databases">
        <authorList>
            <person name="Varghese N."/>
            <person name="Submissions S."/>
        </authorList>
    </citation>
    <scope>NUCLEOTIDE SEQUENCE [LARGE SCALE GENOMIC DNA]</scope>
    <source>
        <strain evidence="3">DSM 25055</strain>
    </source>
</reference>
<dbReference type="EMBL" id="FOFD01000003">
    <property type="protein sequence ID" value="SEQ94556.1"/>
    <property type="molecule type" value="Genomic_DNA"/>
</dbReference>
<evidence type="ECO:0000256" key="1">
    <source>
        <dbReference type="SAM" id="Phobius"/>
    </source>
</evidence>
<keyword evidence="1" id="KW-0812">Transmembrane</keyword>
<name>A0A1H9K5R0_9EURY</name>